<proteinExistence type="inferred from homology"/>
<dbReference type="SUPFAM" id="SSF81593">
    <property type="entry name" value="Nucleotidyltransferase substrate binding subunit/domain"/>
    <property type="match status" value="1"/>
</dbReference>
<dbReference type="SUPFAM" id="SSF81301">
    <property type="entry name" value="Nucleotidyltransferase"/>
    <property type="match status" value="1"/>
</dbReference>
<keyword evidence="4 8" id="KW-0378">Hydrolase</keyword>
<dbReference type="Proteomes" id="UP000276634">
    <property type="component" value="Unassembled WGS sequence"/>
</dbReference>
<dbReference type="EC" id="2.7.7.59" evidence="8"/>
<evidence type="ECO:0000256" key="6">
    <source>
        <dbReference type="ARBA" id="ARBA00023268"/>
    </source>
</evidence>
<keyword evidence="1 8" id="KW-0808">Transferase</keyword>
<feature type="region of interest" description="Uridylyltransferase" evidence="8">
    <location>
        <begin position="1"/>
        <end position="369"/>
    </location>
</feature>
<dbReference type="CDD" id="cd04900">
    <property type="entry name" value="ACT_UUR-like_1"/>
    <property type="match status" value="1"/>
</dbReference>
<keyword evidence="2 8" id="KW-0548">Nucleotidyltransferase</keyword>
<evidence type="ECO:0000256" key="3">
    <source>
        <dbReference type="ARBA" id="ARBA00022737"/>
    </source>
</evidence>
<dbReference type="GO" id="GO:0008773">
    <property type="term" value="F:[protein-PII] uridylyltransferase activity"/>
    <property type="evidence" value="ECO:0007669"/>
    <property type="project" value="UniProtKB-UniRule"/>
</dbReference>
<comment type="catalytic activity">
    <reaction evidence="8">
        <text>[protein-PII]-L-tyrosine + UTP = [protein-PII]-uridylyl-L-tyrosine + diphosphate</text>
        <dbReference type="Rhea" id="RHEA:13673"/>
        <dbReference type="Rhea" id="RHEA-COMP:12147"/>
        <dbReference type="Rhea" id="RHEA-COMP:12148"/>
        <dbReference type="ChEBI" id="CHEBI:33019"/>
        <dbReference type="ChEBI" id="CHEBI:46398"/>
        <dbReference type="ChEBI" id="CHEBI:46858"/>
        <dbReference type="ChEBI" id="CHEBI:90602"/>
        <dbReference type="EC" id="2.7.7.59"/>
    </reaction>
</comment>
<dbReference type="CDD" id="cd05401">
    <property type="entry name" value="NT_GlnE_GlnD_like"/>
    <property type="match status" value="1"/>
</dbReference>
<dbReference type="GO" id="GO:0006808">
    <property type="term" value="P:regulation of nitrogen utilization"/>
    <property type="evidence" value="ECO:0007669"/>
    <property type="project" value="UniProtKB-UniRule"/>
</dbReference>
<keyword evidence="6 8" id="KW-0511">Multifunctional enzyme</keyword>
<dbReference type="Pfam" id="PF08335">
    <property type="entry name" value="GlnD_UR_UTase"/>
    <property type="match status" value="1"/>
</dbReference>
<feature type="region of interest" description="Disordered" evidence="9">
    <location>
        <begin position="1"/>
        <end position="34"/>
    </location>
</feature>
<dbReference type="InterPro" id="IPR010043">
    <property type="entry name" value="UTase/UR"/>
</dbReference>
<dbReference type="CDD" id="cd00077">
    <property type="entry name" value="HDc"/>
    <property type="match status" value="1"/>
</dbReference>
<dbReference type="PANTHER" id="PTHR47320:SF1">
    <property type="entry name" value="BIFUNCTIONAL URIDYLYLTRANSFERASE_URIDYLYL-REMOVING ENZYME"/>
    <property type="match status" value="1"/>
</dbReference>
<feature type="domain" description="ACT" evidence="10">
    <location>
        <begin position="728"/>
        <end position="814"/>
    </location>
</feature>
<evidence type="ECO:0000256" key="2">
    <source>
        <dbReference type="ARBA" id="ARBA00022695"/>
    </source>
</evidence>
<dbReference type="Pfam" id="PF01966">
    <property type="entry name" value="HD"/>
    <property type="match status" value="1"/>
</dbReference>
<dbReference type="GO" id="GO:0008081">
    <property type="term" value="F:phosphoric diester hydrolase activity"/>
    <property type="evidence" value="ECO:0007669"/>
    <property type="project" value="UniProtKB-UniRule"/>
</dbReference>
<comment type="catalytic activity">
    <reaction evidence="8">
        <text>[protein-PII]-uridylyl-L-tyrosine + H2O = [protein-PII]-L-tyrosine + UMP + H(+)</text>
        <dbReference type="Rhea" id="RHEA:48600"/>
        <dbReference type="Rhea" id="RHEA-COMP:12147"/>
        <dbReference type="Rhea" id="RHEA-COMP:12148"/>
        <dbReference type="ChEBI" id="CHEBI:15377"/>
        <dbReference type="ChEBI" id="CHEBI:15378"/>
        <dbReference type="ChEBI" id="CHEBI:46858"/>
        <dbReference type="ChEBI" id="CHEBI:57865"/>
        <dbReference type="ChEBI" id="CHEBI:90602"/>
    </reaction>
</comment>
<keyword evidence="5 8" id="KW-0460">Magnesium</keyword>
<comment type="caution">
    <text evidence="12">The sequence shown here is derived from an EMBL/GenBank/DDBJ whole genome shotgun (WGS) entry which is preliminary data.</text>
</comment>
<evidence type="ECO:0000256" key="4">
    <source>
        <dbReference type="ARBA" id="ARBA00022801"/>
    </source>
</evidence>
<dbReference type="FunFam" id="1.10.3090.10:FF:000005">
    <property type="entry name" value="Bifunctional uridylyltransferase/uridylyl-removing enzyme"/>
    <property type="match status" value="1"/>
</dbReference>
<evidence type="ECO:0000259" key="10">
    <source>
        <dbReference type="PROSITE" id="PS51671"/>
    </source>
</evidence>
<comment type="activity regulation">
    <text evidence="8">Uridylyltransferase (UTase) activity is inhibited by glutamine, while glutamine activates uridylyl-removing (UR) activity.</text>
</comment>
<dbReference type="AlphaFoldDB" id="A0A3N1Y3Q4"/>
<sequence length="909" mass="103097">MDATPPPGMRSRRVVRDPGPVRTRSGPPRPAGPLLDPAALDQALAAGADPLEAFRRALAEGTDALAERFRSGVPAAMLVGERARLIDQLLRRAWDRLVAAEAGATMALVAVGGYGRGELHPHSDIDLLILLEAEPDPCQRGVIESFLAFLWDIGLEVGQSVRTVEACAELARADITVATSLMEARLLAGPRPLFERMAEAVGPDRMWPSRAFFEAKLAEQQARHAKFHDTAYNLEPNVKEGPGGLRDLQTVAWVAKRHFRARDLHDLVARGFLTEDEHHDLVAAQGFLWDVRFALHLHAGRREDRLLLDHQQALARAFGFRDDDQRLAVEKFMKRYYRTVMELQRLTEMLLQLFSERILHADEPGEPVPLNRRFQARHGYIEAVSEEIFRRYPFALLEIFLLLAQHPELKGVRATTIRLIRAHRHLIDGAFRRDLRNRALFMEILRQPQGITKVLRRMNRYGVLAAYIPAFGRIVGQMQYDLFHVYTVDEHTLFVLRNLRRFTVPEHRHEFPHCSEIIERIPKLELLYLAALFHDIGKGRGGDHSEIGAEEAERFCREHLLSAYDTELVTWLVRHHLLLSTTAQRRDIGDPEVVNEFARRVGDQTRLDYLYLLTVADVRATNPAIWNSWKDALFHELYALARRALRRGLENPVDRAERVRGVRALARAQLRLRGLPAEAVEALWRTLPEEYFLRTAPDEVAWHTETVIHAGTPPVVALRRHRGHAGTAVLVYCRDEEHVFALTTSMLDRLGLNVADARIIPTLDGHTVDVYLVLEDDGGPVAEAGREEEVRMALLEALRSPPRPIPLTPRRASRQLRHFRVPTVVEFSQDERNGRTVVGLVCADRPGLLSRVGRAFADCGVRLRNAKVATVGERAEDFFYVTDREGRPLDAPERQACVREALLRYLESG</sequence>
<dbReference type="Gene3D" id="1.20.120.330">
    <property type="entry name" value="Nucleotidyltransferases domain 2"/>
    <property type="match status" value="1"/>
</dbReference>
<dbReference type="Pfam" id="PF03445">
    <property type="entry name" value="DUF294"/>
    <property type="match status" value="1"/>
</dbReference>
<evidence type="ECO:0000313" key="12">
    <source>
        <dbReference type="EMBL" id="ROR32212.1"/>
    </source>
</evidence>
<comment type="function">
    <text evidence="8">Modifies, by uridylylation and deuridylylation, the PII regulatory proteins (GlnB and homologs), in response to the nitrogen status of the cell that GlnD senses through the glutamine level. Under low glutamine levels, catalyzes the conversion of the PII proteins and UTP to PII-UMP and PPi, while under higher glutamine levels, GlnD hydrolyzes PII-UMP to PII and UMP (deuridylylation). Thus, controls uridylylation state and activity of the PII proteins, and plays an important role in the regulation of nitrogen metabolism.</text>
</comment>
<comment type="domain">
    <text evidence="8">Has four distinct domains: an N-terminal nucleotidyltransferase (NT) domain responsible for UTase activity, a central HD domain that encodes UR activity, and two C-terminal ACT domains that seem to have a role in glutamine sensing.</text>
</comment>
<keyword evidence="13" id="KW-1185">Reference proteome</keyword>
<evidence type="ECO:0000256" key="9">
    <source>
        <dbReference type="SAM" id="MobiDB-lite"/>
    </source>
</evidence>
<evidence type="ECO:0000256" key="7">
    <source>
        <dbReference type="ARBA" id="ARBA00047968"/>
    </source>
</evidence>
<feature type="domain" description="HD" evidence="11">
    <location>
        <begin position="488"/>
        <end position="610"/>
    </location>
</feature>
<dbReference type="InterPro" id="IPR045865">
    <property type="entry name" value="ACT-like_dom_sf"/>
</dbReference>
<evidence type="ECO:0000256" key="8">
    <source>
        <dbReference type="HAMAP-Rule" id="MF_00277"/>
    </source>
</evidence>
<dbReference type="InterPro" id="IPR003607">
    <property type="entry name" value="HD/PDEase_dom"/>
</dbReference>
<evidence type="ECO:0000259" key="11">
    <source>
        <dbReference type="PROSITE" id="PS51831"/>
    </source>
</evidence>
<dbReference type="CDD" id="cd04899">
    <property type="entry name" value="ACT_ACR-UUR-like_2"/>
    <property type="match status" value="1"/>
</dbReference>
<comment type="caution">
    <text evidence="8">Lacks conserved residue(s) required for the propagation of feature annotation.</text>
</comment>
<dbReference type="InterPro" id="IPR013546">
    <property type="entry name" value="PII_UdlTrfase/GS_AdlTrfase"/>
</dbReference>
<dbReference type="PROSITE" id="PS51831">
    <property type="entry name" value="HD"/>
    <property type="match status" value="1"/>
</dbReference>
<accession>A0A3N1Y3Q4</accession>
<comment type="similarity">
    <text evidence="8">Belongs to the GlnD family.</text>
</comment>
<dbReference type="RefSeq" id="WP_245995168.1">
    <property type="nucleotide sequence ID" value="NZ_RJVI01000002.1"/>
</dbReference>
<evidence type="ECO:0000256" key="1">
    <source>
        <dbReference type="ARBA" id="ARBA00022679"/>
    </source>
</evidence>
<feature type="domain" description="ACT" evidence="10">
    <location>
        <begin position="837"/>
        <end position="909"/>
    </location>
</feature>
<dbReference type="InterPro" id="IPR006674">
    <property type="entry name" value="HD_domain"/>
</dbReference>
<comment type="catalytic activity">
    <reaction evidence="7">
        <text>guanosine 3',5'-bis(diphosphate) + H2O = GDP + diphosphate + H(+)</text>
        <dbReference type="Rhea" id="RHEA:14253"/>
        <dbReference type="ChEBI" id="CHEBI:15377"/>
        <dbReference type="ChEBI" id="CHEBI:15378"/>
        <dbReference type="ChEBI" id="CHEBI:33019"/>
        <dbReference type="ChEBI" id="CHEBI:58189"/>
        <dbReference type="ChEBI" id="CHEBI:77828"/>
        <dbReference type="EC" id="3.1.7.2"/>
    </reaction>
</comment>
<organism evidence="12 13">
    <name type="scientific">Inmirania thermothiophila</name>
    <dbReference type="NCBI Taxonomy" id="1750597"/>
    <lineage>
        <taxon>Bacteria</taxon>
        <taxon>Pseudomonadati</taxon>
        <taxon>Pseudomonadota</taxon>
        <taxon>Gammaproteobacteria</taxon>
        <taxon>Chromatiales</taxon>
        <taxon>Ectothiorhodospiraceae</taxon>
        <taxon>Inmirania</taxon>
    </lineage>
</organism>
<reference evidence="12 13" key="1">
    <citation type="submission" date="2018-11" db="EMBL/GenBank/DDBJ databases">
        <title>Genomic Encyclopedia of Type Strains, Phase IV (KMG-IV): sequencing the most valuable type-strain genomes for metagenomic binning, comparative biology and taxonomic classification.</title>
        <authorList>
            <person name="Goeker M."/>
        </authorList>
    </citation>
    <scope>NUCLEOTIDE SEQUENCE [LARGE SCALE GENOMIC DNA]</scope>
    <source>
        <strain evidence="12 13">DSM 100275</strain>
    </source>
</reference>
<comment type="cofactor">
    <cofactor evidence="8">
        <name>Mg(2+)</name>
        <dbReference type="ChEBI" id="CHEBI:18420"/>
    </cofactor>
</comment>
<gene>
    <name evidence="8" type="primary">glnD</name>
    <name evidence="12" type="ORF">EDC57_1409</name>
</gene>
<dbReference type="Pfam" id="PF01842">
    <property type="entry name" value="ACT"/>
    <property type="match status" value="1"/>
</dbReference>
<dbReference type="SMART" id="SM00471">
    <property type="entry name" value="HDc"/>
    <property type="match status" value="1"/>
</dbReference>
<dbReference type="EC" id="3.1.4.-" evidence="8"/>
<keyword evidence="3" id="KW-0677">Repeat</keyword>
<protein>
    <recommendedName>
        <fullName evidence="8">Bifunctional uridylyltransferase/uridylyl-removing enzyme</fullName>
        <shortName evidence="8">UTase/UR</shortName>
    </recommendedName>
    <alternativeName>
        <fullName evidence="8">Bifunctional [protein-PII] modification enzyme</fullName>
    </alternativeName>
    <alternativeName>
        <fullName evidence="8">Bifunctional nitrogen sensor protein</fullName>
    </alternativeName>
    <domain>
        <recommendedName>
            <fullName evidence="8">[Protein-PII] uridylyltransferase</fullName>
            <shortName evidence="8">PII uridylyltransferase</shortName>
            <shortName evidence="8">UTase</shortName>
            <ecNumber evidence="8">2.7.7.59</ecNumber>
        </recommendedName>
    </domain>
    <domain>
        <recommendedName>
            <fullName evidence="8">[Protein-PII]-UMP uridylyl-removing enzyme</fullName>
            <shortName evidence="8">UR</shortName>
            <ecNumber evidence="8">3.1.4.-</ecNumber>
        </recommendedName>
    </domain>
</protein>
<dbReference type="SUPFAM" id="SSF109604">
    <property type="entry name" value="HD-domain/PDEase-like"/>
    <property type="match status" value="1"/>
</dbReference>
<dbReference type="Gene3D" id="3.30.70.260">
    <property type="match status" value="1"/>
</dbReference>
<dbReference type="InterPro" id="IPR005105">
    <property type="entry name" value="GlnD_Uridyltrans_N"/>
</dbReference>
<dbReference type="InterPro" id="IPR002912">
    <property type="entry name" value="ACT_dom"/>
</dbReference>
<dbReference type="Gene3D" id="3.30.460.10">
    <property type="entry name" value="Beta Polymerase, domain 2"/>
    <property type="match status" value="1"/>
</dbReference>
<evidence type="ECO:0000256" key="5">
    <source>
        <dbReference type="ARBA" id="ARBA00022842"/>
    </source>
</evidence>
<dbReference type="InterPro" id="IPR043519">
    <property type="entry name" value="NT_sf"/>
</dbReference>
<dbReference type="Gene3D" id="1.10.3090.10">
    <property type="entry name" value="cca-adding enzyme, domain 2"/>
    <property type="match status" value="1"/>
</dbReference>
<dbReference type="PANTHER" id="PTHR47320">
    <property type="entry name" value="BIFUNCTIONAL URIDYLYLTRANSFERASE/URIDYLYL-REMOVING ENZYME"/>
    <property type="match status" value="1"/>
</dbReference>
<dbReference type="HAMAP" id="MF_00277">
    <property type="entry name" value="PII_uridylyl_transf"/>
    <property type="match status" value="1"/>
</dbReference>
<dbReference type="PROSITE" id="PS51671">
    <property type="entry name" value="ACT"/>
    <property type="match status" value="2"/>
</dbReference>
<dbReference type="PIRSF" id="PIRSF006288">
    <property type="entry name" value="PII_uridyltransf"/>
    <property type="match status" value="1"/>
</dbReference>
<name>A0A3N1Y3Q4_9GAMM</name>
<dbReference type="EMBL" id="RJVI01000002">
    <property type="protein sequence ID" value="ROR32212.1"/>
    <property type="molecule type" value="Genomic_DNA"/>
</dbReference>
<dbReference type="NCBIfam" id="TIGR01693">
    <property type="entry name" value="UTase_glnD"/>
    <property type="match status" value="1"/>
</dbReference>
<dbReference type="GO" id="GO:0008893">
    <property type="term" value="F:guanosine-3',5'-bis(diphosphate) 3'-diphosphatase activity"/>
    <property type="evidence" value="ECO:0007669"/>
    <property type="project" value="UniProtKB-EC"/>
</dbReference>
<evidence type="ECO:0000313" key="13">
    <source>
        <dbReference type="Proteomes" id="UP000276634"/>
    </source>
</evidence>
<dbReference type="SUPFAM" id="SSF55021">
    <property type="entry name" value="ACT-like"/>
    <property type="match status" value="1"/>
</dbReference>